<organism evidence="1">
    <name type="scientific">Lepeophtheirus salmonis</name>
    <name type="common">Salmon louse</name>
    <name type="synonym">Caligus salmonis</name>
    <dbReference type="NCBI Taxonomy" id="72036"/>
    <lineage>
        <taxon>Eukaryota</taxon>
        <taxon>Metazoa</taxon>
        <taxon>Ecdysozoa</taxon>
        <taxon>Arthropoda</taxon>
        <taxon>Crustacea</taxon>
        <taxon>Multicrustacea</taxon>
        <taxon>Hexanauplia</taxon>
        <taxon>Copepoda</taxon>
        <taxon>Siphonostomatoida</taxon>
        <taxon>Caligidae</taxon>
        <taxon>Lepeophtheirus</taxon>
    </lineage>
</organism>
<accession>A0A0K2TBS3</accession>
<evidence type="ECO:0000313" key="1">
    <source>
        <dbReference type="EMBL" id="CDW23295.1"/>
    </source>
</evidence>
<reference evidence="1" key="1">
    <citation type="submission" date="2014-05" db="EMBL/GenBank/DDBJ databases">
        <authorList>
            <person name="Chronopoulou M."/>
        </authorList>
    </citation>
    <scope>NUCLEOTIDE SEQUENCE</scope>
    <source>
        <tissue evidence="1">Whole organism</tissue>
    </source>
</reference>
<name>A0A0K2TBS3_LEPSM</name>
<sequence>MLKRVLFPSHAGTPSVRDRLPNRSISSFPYLLPNLRTSSTRAGRFPSLNISSLRFVVSGIRLPSRRNLSKLLLRFPSRRMLSIEGPLPSLIMSGLDLLPVDKSLSIILFLKLYSNIPNRITSFNGDLPRRKNSSRFLKRSTSDIGSLFPSRRTSLNASFFLRSITTSCS</sequence>
<protein>
    <submittedName>
        <fullName evidence="1">Uncharacterized protein</fullName>
    </submittedName>
</protein>
<dbReference type="EMBL" id="HACA01005934">
    <property type="protein sequence ID" value="CDW23295.1"/>
    <property type="molecule type" value="Transcribed_RNA"/>
</dbReference>
<proteinExistence type="predicted"/>
<dbReference type="AlphaFoldDB" id="A0A0K2TBS3"/>